<dbReference type="GO" id="GO:0004803">
    <property type="term" value="F:transposase activity"/>
    <property type="evidence" value="ECO:0007669"/>
    <property type="project" value="InterPro"/>
</dbReference>
<dbReference type="Proteomes" id="UP000568022">
    <property type="component" value="Unassembled WGS sequence"/>
</dbReference>
<feature type="compositionally biased region" description="Low complexity" evidence="1">
    <location>
        <begin position="50"/>
        <end position="61"/>
    </location>
</feature>
<feature type="region of interest" description="Disordered" evidence="1">
    <location>
        <begin position="43"/>
        <end position="67"/>
    </location>
</feature>
<evidence type="ECO:0000259" key="2">
    <source>
        <dbReference type="Pfam" id="PF01526"/>
    </source>
</evidence>
<organism evidence="3 4">
    <name type="scientific">Streptomyces griseoloalbus</name>
    <dbReference type="NCBI Taxonomy" id="67303"/>
    <lineage>
        <taxon>Bacteria</taxon>
        <taxon>Bacillati</taxon>
        <taxon>Actinomycetota</taxon>
        <taxon>Actinomycetes</taxon>
        <taxon>Kitasatosporales</taxon>
        <taxon>Streptomycetaceae</taxon>
        <taxon>Streptomyces</taxon>
    </lineage>
</organism>
<name>A0A7W8BLW5_9ACTN</name>
<accession>A0A7W8BLW5</accession>
<evidence type="ECO:0000313" key="4">
    <source>
        <dbReference type="Proteomes" id="UP000568022"/>
    </source>
</evidence>
<feature type="domain" description="Tn3 transposase DDE" evidence="2">
    <location>
        <begin position="1"/>
        <end position="54"/>
    </location>
</feature>
<evidence type="ECO:0000256" key="1">
    <source>
        <dbReference type="SAM" id="MobiDB-lite"/>
    </source>
</evidence>
<dbReference type="GO" id="GO:0006313">
    <property type="term" value="P:DNA transposition"/>
    <property type="evidence" value="ECO:0007669"/>
    <property type="project" value="InterPro"/>
</dbReference>
<protein>
    <submittedName>
        <fullName evidence="3">TnpA family transposase</fullName>
    </submittedName>
</protein>
<evidence type="ECO:0000313" key="3">
    <source>
        <dbReference type="EMBL" id="MBB5125700.1"/>
    </source>
</evidence>
<gene>
    <name evidence="3" type="ORF">FHS32_002434</name>
</gene>
<dbReference type="AlphaFoldDB" id="A0A7W8BLW5"/>
<keyword evidence="4" id="KW-1185">Reference proteome</keyword>
<dbReference type="InterPro" id="IPR002513">
    <property type="entry name" value="Tn3_Tnp_DDE_dom"/>
</dbReference>
<dbReference type="Pfam" id="PF01526">
    <property type="entry name" value="DDE_Tnp_Tn3"/>
    <property type="match status" value="1"/>
</dbReference>
<proteinExistence type="predicted"/>
<comment type="caution">
    <text evidence="3">The sequence shown here is derived from an EMBL/GenBank/DDBJ whole genome shotgun (WGS) entry which is preliminary data.</text>
</comment>
<sequence length="67" mass="7228">MIHWHVERENVCIYSQLKSCPSSEVAAMIEGLLRHRTGAGIESGHVDTHGASVVSAGAAGRSRTRTR</sequence>
<dbReference type="EMBL" id="JACHJE010000005">
    <property type="protein sequence ID" value="MBB5125700.1"/>
    <property type="molecule type" value="Genomic_DNA"/>
</dbReference>
<reference evidence="3 4" key="1">
    <citation type="submission" date="2020-08" db="EMBL/GenBank/DDBJ databases">
        <title>Genomic Encyclopedia of Type Strains, Phase III (KMG-III): the genomes of soil and plant-associated and newly described type strains.</title>
        <authorList>
            <person name="Whitman W."/>
        </authorList>
    </citation>
    <scope>NUCLEOTIDE SEQUENCE [LARGE SCALE GENOMIC DNA]</scope>
    <source>
        <strain evidence="3 4">CECT 3226</strain>
    </source>
</reference>